<dbReference type="InterPro" id="IPR005110">
    <property type="entry name" value="MoeA_linker/N"/>
</dbReference>
<evidence type="ECO:0000256" key="1">
    <source>
        <dbReference type="ARBA" id="ARBA00002901"/>
    </source>
</evidence>
<evidence type="ECO:0000256" key="3">
    <source>
        <dbReference type="ARBA" id="ARBA00010763"/>
    </source>
</evidence>
<evidence type="ECO:0000313" key="10">
    <source>
        <dbReference type="Proteomes" id="UP000617531"/>
    </source>
</evidence>
<reference evidence="9" key="1">
    <citation type="journal article" date="2014" name="Int. J. Syst. Evol. Microbiol.">
        <title>Complete genome sequence of Corynebacterium casei LMG S-19264T (=DSM 44701T), isolated from a smear-ripened cheese.</title>
        <authorList>
            <consortium name="US DOE Joint Genome Institute (JGI-PGF)"/>
            <person name="Walter F."/>
            <person name="Albersmeier A."/>
            <person name="Kalinowski J."/>
            <person name="Ruckert C."/>
        </authorList>
    </citation>
    <scope>NUCLEOTIDE SEQUENCE</scope>
    <source>
        <strain evidence="9">CGMCC 1.16548</strain>
    </source>
</reference>
<proteinExistence type="inferred from homology"/>
<dbReference type="RefSeq" id="WP_191281986.1">
    <property type="nucleotide sequence ID" value="NZ_BNAI01000001.1"/>
</dbReference>
<accession>A0A8J3LZ63</accession>
<dbReference type="SMART" id="SM00852">
    <property type="entry name" value="MoCF_biosynth"/>
    <property type="match status" value="1"/>
</dbReference>
<dbReference type="UniPathway" id="UPA00344"/>
<comment type="function">
    <text evidence="1 7">Catalyzes the insertion of molybdate into adenylated molybdopterin with the concomitant release of AMP.</text>
</comment>
<dbReference type="InterPro" id="IPR001453">
    <property type="entry name" value="MoaB/Mog_dom"/>
</dbReference>
<evidence type="ECO:0000256" key="6">
    <source>
        <dbReference type="ARBA" id="ARBA00047317"/>
    </source>
</evidence>
<evidence type="ECO:0000256" key="4">
    <source>
        <dbReference type="ARBA" id="ARBA00022505"/>
    </source>
</evidence>
<dbReference type="GO" id="GO:0061599">
    <property type="term" value="F:molybdopterin molybdotransferase activity"/>
    <property type="evidence" value="ECO:0007669"/>
    <property type="project" value="UniProtKB-UniRule"/>
</dbReference>
<dbReference type="Gene3D" id="3.90.105.10">
    <property type="entry name" value="Molybdopterin biosynthesis moea protein, domain 2"/>
    <property type="match status" value="1"/>
</dbReference>
<dbReference type="Pfam" id="PF00994">
    <property type="entry name" value="MoCF_biosynth"/>
    <property type="match status" value="1"/>
</dbReference>
<dbReference type="Gene3D" id="3.40.980.10">
    <property type="entry name" value="MoaB/Mog-like domain"/>
    <property type="match status" value="1"/>
</dbReference>
<evidence type="ECO:0000256" key="7">
    <source>
        <dbReference type="RuleBase" id="RU365090"/>
    </source>
</evidence>
<dbReference type="PANTHER" id="PTHR10192">
    <property type="entry name" value="MOLYBDOPTERIN BIOSYNTHESIS PROTEIN"/>
    <property type="match status" value="1"/>
</dbReference>
<keyword evidence="7" id="KW-0460">Magnesium</keyword>
<dbReference type="GO" id="GO:0005829">
    <property type="term" value="C:cytosol"/>
    <property type="evidence" value="ECO:0007669"/>
    <property type="project" value="TreeGrafter"/>
</dbReference>
<keyword evidence="5 7" id="KW-0501">Molybdenum cofactor biosynthesis</keyword>
<evidence type="ECO:0000256" key="5">
    <source>
        <dbReference type="ARBA" id="ARBA00023150"/>
    </source>
</evidence>
<dbReference type="PROSITE" id="PS01078">
    <property type="entry name" value="MOCF_BIOSYNTHESIS_1"/>
    <property type="match status" value="1"/>
</dbReference>
<dbReference type="CDD" id="cd00887">
    <property type="entry name" value="MoeA"/>
    <property type="match status" value="1"/>
</dbReference>
<dbReference type="PANTHER" id="PTHR10192:SF5">
    <property type="entry name" value="GEPHYRIN"/>
    <property type="match status" value="1"/>
</dbReference>
<dbReference type="SUPFAM" id="SSF63882">
    <property type="entry name" value="MoeA N-terminal region -like"/>
    <property type="match status" value="1"/>
</dbReference>
<dbReference type="Pfam" id="PF03453">
    <property type="entry name" value="MoeA_N"/>
    <property type="match status" value="1"/>
</dbReference>
<comment type="caution">
    <text evidence="9">The sequence shown here is derived from an EMBL/GenBank/DDBJ whole genome shotgun (WGS) entry which is preliminary data.</text>
</comment>
<dbReference type="InterPro" id="IPR036425">
    <property type="entry name" value="MoaB/Mog-like_dom_sf"/>
</dbReference>
<comment type="cofactor">
    <cofactor evidence="7">
        <name>Mg(2+)</name>
        <dbReference type="ChEBI" id="CHEBI:18420"/>
    </cofactor>
</comment>
<feature type="domain" description="MoaB/Mog" evidence="8">
    <location>
        <begin position="165"/>
        <end position="301"/>
    </location>
</feature>
<dbReference type="SUPFAM" id="SSF53218">
    <property type="entry name" value="Molybdenum cofactor biosynthesis proteins"/>
    <property type="match status" value="1"/>
</dbReference>
<evidence type="ECO:0000256" key="2">
    <source>
        <dbReference type="ARBA" id="ARBA00005046"/>
    </source>
</evidence>
<keyword evidence="4 7" id="KW-0500">Molybdenum</keyword>
<keyword evidence="7" id="KW-0479">Metal-binding</keyword>
<dbReference type="EMBL" id="BNAI01000001">
    <property type="protein sequence ID" value="GHF08955.1"/>
    <property type="molecule type" value="Genomic_DNA"/>
</dbReference>
<keyword evidence="7" id="KW-0808">Transferase</keyword>
<dbReference type="GO" id="GO:0046872">
    <property type="term" value="F:metal ion binding"/>
    <property type="evidence" value="ECO:0007669"/>
    <property type="project" value="UniProtKB-UniRule"/>
</dbReference>
<comment type="pathway">
    <text evidence="2 7">Cofactor biosynthesis; molybdopterin biosynthesis.</text>
</comment>
<dbReference type="AlphaFoldDB" id="A0A8J3LZ63"/>
<dbReference type="InterPro" id="IPR008284">
    <property type="entry name" value="MoCF_biosynth_CS"/>
</dbReference>
<comment type="similarity">
    <text evidence="3 7">Belongs to the MoeA family.</text>
</comment>
<dbReference type="EC" id="2.10.1.1" evidence="7"/>
<evidence type="ECO:0000259" key="8">
    <source>
        <dbReference type="SMART" id="SM00852"/>
    </source>
</evidence>
<sequence>MSHPDRLAWPEARRRAAAAASPLGSEEVALDQALGRVLRRDVAAGIDIPHYASAAMDGWAVAGPGDWQLRDGGPLRHGEATPIVTGGLLPAGADAVVRSENGHVDGDRLVLDRPESRDHIRPPAEEARSGEVLVSAGTRLSPAHLALAAAATADRLEVARQPTVTTVFTGDEVVLAGIPAAGQVRDSFGATIPTILRMLGASPARSLRIGDDREATVQALRDAGTDLVVTTGGTGGSHADHVRRALDDLGADYLVPGLASRPGGPTLLARIPNGPLVLGLAGNPLAAMLGLLSLGDVLIAGFTGRAVAPLVKVPVPASVKRHPEATRLVPVRAGLDEVEWTGAAMMRGLAAATGVLVVPPVGDAEVLPLPWA</sequence>
<dbReference type="Gene3D" id="2.170.190.11">
    <property type="entry name" value="Molybdopterin biosynthesis moea protein, domain 3"/>
    <property type="match status" value="1"/>
</dbReference>
<dbReference type="Proteomes" id="UP000617531">
    <property type="component" value="Unassembled WGS sequence"/>
</dbReference>
<dbReference type="InterPro" id="IPR038987">
    <property type="entry name" value="MoeA-like"/>
</dbReference>
<organism evidence="9 10">
    <name type="scientific">Pseudolysinimonas yzui</name>
    <dbReference type="NCBI Taxonomy" id="2708254"/>
    <lineage>
        <taxon>Bacteria</taxon>
        <taxon>Bacillati</taxon>
        <taxon>Actinomycetota</taxon>
        <taxon>Actinomycetes</taxon>
        <taxon>Micrococcales</taxon>
        <taxon>Microbacteriaceae</taxon>
        <taxon>Pseudolysinimonas</taxon>
    </lineage>
</organism>
<name>A0A8J3LZ63_9MICO</name>
<dbReference type="GO" id="GO:0006777">
    <property type="term" value="P:Mo-molybdopterin cofactor biosynthetic process"/>
    <property type="evidence" value="ECO:0007669"/>
    <property type="project" value="UniProtKB-UniRule"/>
</dbReference>
<protein>
    <recommendedName>
        <fullName evidence="7">Molybdopterin molybdenumtransferase</fullName>
        <ecNumber evidence="7">2.10.1.1</ecNumber>
    </recommendedName>
</protein>
<dbReference type="InterPro" id="IPR036135">
    <property type="entry name" value="MoeA_linker/N_sf"/>
</dbReference>
<reference evidence="9" key="2">
    <citation type="submission" date="2020-09" db="EMBL/GenBank/DDBJ databases">
        <authorList>
            <person name="Sun Q."/>
            <person name="Zhou Y."/>
        </authorList>
    </citation>
    <scope>NUCLEOTIDE SEQUENCE</scope>
    <source>
        <strain evidence="9">CGMCC 1.16548</strain>
    </source>
</reference>
<gene>
    <name evidence="9" type="ORF">GCM10011600_07360</name>
</gene>
<evidence type="ECO:0000313" key="9">
    <source>
        <dbReference type="EMBL" id="GHF08955.1"/>
    </source>
</evidence>
<keyword evidence="10" id="KW-1185">Reference proteome</keyword>
<comment type="catalytic activity">
    <reaction evidence="6">
        <text>adenylyl-molybdopterin + molybdate = Mo-molybdopterin + AMP + H(+)</text>
        <dbReference type="Rhea" id="RHEA:35047"/>
        <dbReference type="ChEBI" id="CHEBI:15378"/>
        <dbReference type="ChEBI" id="CHEBI:36264"/>
        <dbReference type="ChEBI" id="CHEBI:62727"/>
        <dbReference type="ChEBI" id="CHEBI:71302"/>
        <dbReference type="ChEBI" id="CHEBI:456215"/>
        <dbReference type="EC" id="2.10.1.1"/>
    </reaction>
</comment>